<feature type="domain" description="TF-B3" evidence="6">
    <location>
        <begin position="132"/>
        <end position="226"/>
    </location>
</feature>
<dbReference type="Proteomes" id="UP000823775">
    <property type="component" value="Unassembled WGS sequence"/>
</dbReference>
<evidence type="ECO:0000256" key="3">
    <source>
        <dbReference type="ARBA" id="ARBA00023125"/>
    </source>
</evidence>
<sequence length="604" mass="69495">MKVPPAKPHFFKPILPGFKHGLKIPVGFLKYLKGGEEQKHAILKRAGKKWLVKLNEQKLEEGWGQFAEENDLELGDLLIFRHEGDMEFDVSIFNLSNCDREYAEYLQEEEEEAAAAHTVEEAASHNPVGQSQFVCTVKQYCLSNGYLRIPNKFAKANGLTNKECDLIIRDERQRSWTLRIYTSCSQVYIGGRWGEFRAANDIKVGDKIMFEVVTSGEKPIWRFHEYAEYLQQEEKEAHTFEETCKKFKLKEAAPHNPFGQSQFECTVKDYFLTKGYLRIPNKFAKANGLTNKECSLIIRDERQRSWTLKIYTSCSHVNVGGRWGEFCAANYINVGDQIMFEVVTNGEQPIWKFHDISNPSTVEETSKNSEFKEAVPHNPIGQSHFECTIKPYCISKGYLRLPKQFAMANGLINKKCGLIIRDERQRSWNLKLATHNSIVHILGGWSKFCIANGLKGGDYMMLEVVANGEKPIWKFHDKPNPTIKSSSKAFPHVEAAIHKPSDHSRFVCTIRPYCLTYGYLCLPKQFALRNGLMSKKCDLIIRDEWQRSWNLVLRPFGTSVCIRGGWDRFRDTYCLKEGDCIMFEVVTDGEQPVWKFHGKISGRM</sequence>
<dbReference type="SMART" id="SM01019">
    <property type="entry name" value="B3"/>
    <property type="match status" value="5"/>
</dbReference>
<evidence type="ECO:0000313" key="7">
    <source>
        <dbReference type="EMBL" id="MCD9646725.1"/>
    </source>
</evidence>
<dbReference type="PROSITE" id="PS50863">
    <property type="entry name" value="B3"/>
    <property type="match status" value="5"/>
</dbReference>
<protein>
    <recommendedName>
        <fullName evidence="6">TF-B3 domain-containing protein</fullName>
    </recommendedName>
</protein>
<evidence type="ECO:0000256" key="2">
    <source>
        <dbReference type="ARBA" id="ARBA00023015"/>
    </source>
</evidence>
<dbReference type="EMBL" id="JACEIK010004904">
    <property type="protein sequence ID" value="MCD9646725.1"/>
    <property type="molecule type" value="Genomic_DNA"/>
</dbReference>
<comment type="subcellular location">
    <subcellularLocation>
        <location evidence="1">Nucleus</location>
    </subcellularLocation>
</comment>
<evidence type="ECO:0000313" key="8">
    <source>
        <dbReference type="Proteomes" id="UP000823775"/>
    </source>
</evidence>
<reference evidence="7 8" key="1">
    <citation type="journal article" date="2021" name="BMC Genomics">
        <title>Datura genome reveals duplications of psychoactive alkaloid biosynthetic genes and high mutation rate following tissue culture.</title>
        <authorList>
            <person name="Rajewski A."/>
            <person name="Carter-House D."/>
            <person name="Stajich J."/>
            <person name="Litt A."/>
        </authorList>
    </citation>
    <scope>NUCLEOTIDE SEQUENCE [LARGE SCALE GENOMIC DNA]</scope>
    <source>
        <strain evidence="7">AR-01</strain>
    </source>
</reference>
<dbReference type="CDD" id="cd10017">
    <property type="entry name" value="B3_DNA"/>
    <property type="match status" value="5"/>
</dbReference>
<evidence type="ECO:0000256" key="1">
    <source>
        <dbReference type="ARBA" id="ARBA00004123"/>
    </source>
</evidence>
<feature type="domain" description="TF-B3" evidence="6">
    <location>
        <begin position="505"/>
        <end position="599"/>
    </location>
</feature>
<keyword evidence="2" id="KW-0805">Transcription regulation</keyword>
<dbReference type="PANTHER" id="PTHR31674">
    <property type="entry name" value="B3 DOMAIN-CONTAINING PROTEIN REM-LIKE 3-RELATED"/>
    <property type="match status" value="1"/>
</dbReference>
<feature type="domain" description="TF-B3" evidence="6">
    <location>
        <begin position="384"/>
        <end position="478"/>
    </location>
</feature>
<evidence type="ECO:0000256" key="4">
    <source>
        <dbReference type="ARBA" id="ARBA00023163"/>
    </source>
</evidence>
<dbReference type="Gene3D" id="2.40.330.10">
    <property type="entry name" value="DNA-binding pseudobarrel domain"/>
    <property type="match status" value="5"/>
</dbReference>
<name>A0ABS8VLD7_DATST</name>
<keyword evidence="8" id="KW-1185">Reference proteome</keyword>
<keyword evidence="3" id="KW-0238">DNA-binding</keyword>
<feature type="domain" description="TF-B3" evidence="6">
    <location>
        <begin position="7"/>
        <end position="96"/>
    </location>
</feature>
<gene>
    <name evidence="7" type="ORF">HAX54_036879</name>
</gene>
<evidence type="ECO:0000259" key="6">
    <source>
        <dbReference type="PROSITE" id="PS50863"/>
    </source>
</evidence>
<dbReference type="Pfam" id="PF02362">
    <property type="entry name" value="B3"/>
    <property type="match status" value="5"/>
</dbReference>
<dbReference type="SUPFAM" id="SSF101936">
    <property type="entry name" value="DNA-binding pseudobarrel domain"/>
    <property type="match status" value="5"/>
</dbReference>
<keyword evidence="4" id="KW-0804">Transcription</keyword>
<dbReference type="InterPro" id="IPR015300">
    <property type="entry name" value="DNA-bd_pseudobarrel_sf"/>
</dbReference>
<accession>A0ABS8VLD7</accession>
<dbReference type="PANTHER" id="PTHR31674:SF91">
    <property type="entry name" value="B3 DOMAIN-CONTAINING PROTEIN REM10-LIKE ISOFORM X1"/>
    <property type="match status" value="1"/>
</dbReference>
<dbReference type="InterPro" id="IPR039218">
    <property type="entry name" value="REM_fam"/>
</dbReference>
<comment type="caution">
    <text evidence="7">The sequence shown here is derived from an EMBL/GenBank/DDBJ whole genome shotgun (WGS) entry which is preliminary data.</text>
</comment>
<feature type="domain" description="TF-B3" evidence="6">
    <location>
        <begin position="262"/>
        <end position="356"/>
    </location>
</feature>
<evidence type="ECO:0000256" key="5">
    <source>
        <dbReference type="ARBA" id="ARBA00023242"/>
    </source>
</evidence>
<dbReference type="InterPro" id="IPR003340">
    <property type="entry name" value="B3_DNA-bd"/>
</dbReference>
<organism evidence="7 8">
    <name type="scientific">Datura stramonium</name>
    <name type="common">Jimsonweed</name>
    <name type="synonym">Common thornapple</name>
    <dbReference type="NCBI Taxonomy" id="4076"/>
    <lineage>
        <taxon>Eukaryota</taxon>
        <taxon>Viridiplantae</taxon>
        <taxon>Streptophyta</taxon>
        <taxon>Embryophyta</taxon>
        <taxon>Tracheophyta</taxon>
        <taxon>Spermatophyta</taxon>
        <taxon>Magnoliopsida</taxon>
        <taxon>eudicotyledons</taxon>
        <taxon>Gunneridae</taxon>
        <taxon>Pentapetalae</taxon>
        <taxon>asterids</taxon>
        <taxon>lamiids</taxon>
        <taxon>Solanales</taxon>
        <taxon>Solanaceae</taxon>
        <taxon>Solanoideae</taxon>
        <taxon>Datureae</taxon>
        <taxon>Datura</taxon>
    </lineage>
</organism>
<proteinExistence type="predicted"/>
<keyword evidence="5" id="KW-0539">Nucleus</keyword>